<feature type="coiled-coil region" evidence="1">
    <location>
        <begin position="8"/>
        <end position="87"/>
    </location>
</feature>
<evidence type="ECO:0000256" key="1">
    <source>
        <dbReference type="SAM" id="Coils"/>
    </source>
</evidence>
<gene>
    <name evidence="3" type="ORF">DAPK24_011050</name>
</gene>
<evidence type="ECO:0000313" key="4">
    <source>
        <dbReference type="Proteomes" id="UP001378960"/>
    </source>
</evidence>
<protein>
    <recommendedName>
        <fullName evidence="5">Shugoshin C-terminal domain-containing protein</fullName>
    </recommendedName>
</protein>
<keyword evidence="4" id="KW-1185">Reference proteome</keyword>
<keyword evidence="1" id="KW-0175">Coiled coil</keyword>
<evidence type="ECO:0000256" key="2">
    <source>
        <dbReference type="SAM" id="MobiDB-lite"/>
    </source>
</evidence>
<accession>A0AAV5QZB6</accession>
<comment type="caution">
    <text evidence="3">The sequence shown here is derived from an EMBL/GenBank/DDBJ whole genome shotgun (WGS) entry which is preliminary data.</text>
</comment>
<sequence>MHSFRTGLSSQERESKKVLDVNKNLQKKLLSLNREISAKNDQLYNIETQLENLDIFEQHMTSLNLRCEFLQKQVNNLERKHKVKDDTYLFKPDDFNSKIEWRTTETTLDNLCTEFDYLKEQLTVVNGHLPKDSSFNDKSIISQHSDMRSTSIFSNSDLQPSMDEGYSSSEISLSTIKDTKRNPNDVQKEKKLLKMESFLNFNHNTTPMQSKKEVEIYPLKGFKINTMSENPLYDSTEKKTQNTKTIRGKASSKSMKKQLELIDLPPIDEGVDETFELFDDLRGNVQSEMIESDQDTYQDITISFDERQLRHHISLPNRSPGGISSDESLRHFVSDGAALNKRFLNDKLKHTEITDSLFSFDQTNTSNIKSRYKRKKRYSVNKTSINGSYSDIDPDEYNNYNEELSDSDSTDSYGSENVTPLVFKKPSLMTLKRSKSHESIFSVDPKSAKQYPLREKNLDLKAQTMKWLKPNNPVVSSSAQPYTAFFNTFKDSTNVHEDMLNILNSNVNNLNISSPTCSDKTQIHEDVSKTPLINSWIPSKIFSTPISVPKLNNQASSINDDYTNDEPISSWIKSFIPNSTFMSGDVDTINNNDSEILPSESFLNRERQNGAGPQKTTKPIKLNRNILNERPTFNSSSSSLTIDRNGRRMVRHGYGSSFNQNSVVSSRVSYSALRDALANEP</sequence>
<proteinExistence type="predicted"/>
<dbReference type="EMBL" id="BTGB01000001">
    <property type="protein sequence ID" value="GMM44530.1"/>
    <property type="molecule type" value="Genomic_DNA"/>
</dbReference>
<reference evidence="3 4" key="1">
    <citation type="journal article" date="2023" name="Elife">
        <title>Identification of key yeast species and microbe-microbe interactions impacting larval growth of Drosophila in the wild.</title>
        <authorList>
            <person name="Mure A."/>
            <person name="Sugiura Y."/>
            <person name="Maeda R."/>
            <person name="Honda K."/>
            <person name="Sakurai N."/>
            <person name="Takahashi Y."/>
            <person name="Watada M."/>
            <person name="Katoh T."/>
            <person name="Gotoh A."/>
            <person name="Gotoh Y."/>
            <person name="Taniguchi I."/>
            <person name="Nakamura K."/>
            <person name="Hayashi T."/>
            <person name="Katayama T."/>
            <person name="Uemura T."/>
            <person name="Hattori Y."/>
        </authorList>
    </citation>
    <scope>NUCLEOTIDE SEQUENCE [LARGE SCALE GENOMIC DNA]</scope>
    <source>
        <strain evidence="3 4">PK-24</strain>
    </source>
</reference>
<dbReference type="Proteomes" id="UP001378960">
    <property type="component" value="Unassembled WGS sequence"/>
</dbReference>
<evidence type="ECO:0008006" key="5">
    <source>
        <dbReference type="Google" id="ProtNLM"/>
    </source>
</evidence>
<feature type="region of interest" description="Disordered" evidence="2">
    <location>
        <begin position="384"/>
        <end position="415"/>
    </location>
</feature>
<evidence type="ECO:0000313" key="3">
    <source>
        <dbReference type="EMBL" id="GMM44530.1"/>
    </source>
</evidence>
<organism evidence="3 4">
    <name type="scientific">Pichia kluyveri</name>
    <name type="common">Yeast</name>
    <dbReference type="NCBI Taxonomy" id="36015"/>
    <lineage>
        <taxon>Eukaryota</taxon>
        <taxon>Fungi</taxon>
        <taxon>Dikarya</taxon>
        <taxon>Ascomycota</taxon>
        <taxon>Saccharomycotina</taxon>
        <taxon>Pichiomycetes</taxon>
        <taxon>Pichiales</taxon>
        <taxon>Pichiaceae</taxon>
        <taxon>Pichia</taxon>
    </lineage>
</organism>
<name>A0AAV5QZB6_PICKL</name>
<dbReference type="AlphaFoldDB" id="A0AAV5QZB6"/>